<comment type="miscellaneous">
    <text evidence="6">The iminoaspartate product is unstable in aqueous solution and can decompose to oxaloacetate and ammonia.</text>
</comment>
<evidence type="ECO:0000259" key="8">
    <source>
        <dbReference type="Pfam" id="PF03447"/>
    </source>
</evidence>
<organism evidence="9 10">
    <name type="scientific">Algicella marina</name>
    <dbReference type="NCBI Taxonomy" id="2683284"/>
    <lineage>
        <taxon>Bacteria</taxon>
        <taxon>Pseudomonadati</taxon>
        <taxon>Pseudomonadota</taxon>
        <taxon>Alphaproteobacteria</taxon>
        <taxon>Rhodobacterales</taxon>
        <taxon>Paracoccaceae</taxon>
        <taxon>Algicella</taxon>
    </lineage>
</organism>
<dbReference type="SUPFAM" id="SSF51735">
    <property type="entry name" value="NAD(P)-binding Rossmann-fold domains"/>
    <property type="match status" value="1"/>
</dbReference>
<keyword evidence="5 6" id="KW-0520">NAD</keyword>
<evidence type="ECO:0000256" key="6">
    <source>
        <dbReference type="HAMAP-Rule" id="MF_01265"/>
    </source>
</evidence>
<dbReference type="EC" id="1.4.1.21" evidence="6"/>
<comment type="catalytic activity">
    <reaction evidence="6">
        <text>L-aspartate + NADP(+) + H2O = oxaloacetate + NH4(+) + NADPH + H(+)</text>
        <dbReference type="Rhea" id="RHEA:11784"/>
        <dbReference type="ChEBI" id="CHEBI:15377"/>
        <dbReference type="ChEBI" id="CHEBI:15378"/>
        <dbReference type="ChEBI" id="CHEBI:16452"/>
        <dbReference type="ChEBI" id="CHEBI:28938"/>
        <dbReference type="ChEBI" id="CHEBI:29991"/>
        <dbReference type="ChEBI" id="CHEBI:57783"/>
        <dbReference type="ChEBI" id="CHEBI:58349"/>
        <dbReference type="EC" id="1.4.1.21"/>
    </reaction>
</comment>
<keyword evidence="3 6" id="KW-0521">NADP</keyword>
<evidence type="ECO:0000313" key="9">
    <source>
        <dbReference type="EMBL" id="QHQ34273.1"/>
    </source>
</evidence>
<dbReference type="GO" id="GO:0016639">
    <property type="term" value="F:oxidoreductase activity, acting on the CH-NH2 group of donors, NAD or NADP as acceptor"/>
    <property type="evidence" value="ECO:0007669"/>
    <property type="project" value="UniProtKB-UniRule"/>
</dbReference>
<dbReference type="GO" id="GO:0033735">
    <property type="term" value="F:aspartate dehydrogenase [NAD(P)+] activity"/>
    <property type="evidence" value="ECO:0007669"/>
    <property type="project" value="UniProtKB-EC"/>
</dbReference>
<dbReference type="GO" id="GO:0009435">
    <property type="term" value="P:NAD+ biosynthetic process"/>
    <property type="evidence" value="ECO:0007669"/>
    <property type="project" value="UniProtKB-UniRule"/>
</dbReference>
<comment type="similarity">
    <text evidence="1 6">Belongs to the L-aspartate dehydrogenase family.</text>
</comment>
<dbReference type="InterPro" id="IPR002811">
    <property type="entry name" value="Asp_DH"/>
</dbReference>
<accession>A0A6P1SY41</accession>
<dbReference type="SUPFAM" id="SSF55347">
    <property type="entry name" value="Glyceraldehyde-3-phosphate dehydrogenase-like, C-terminal domain"/>
    <property type="match status" value="1"/>
</dbReference>
<dbReference type="GO" id="GO:0050661">
    <property type="term" value="F:NADP binding"/>
    <property type="evidence" value="ECO:0007669"/>
    <property type="project" value="UniProtKB-UniRule"/>
</dbReference>
<evidence type="ECO:0000256" key="2">
    <source>
        <dbReference type="ARBA" id="ARBA00022642"/>
    </source>
</evidence>
<dbReference type="PANTHER" id="PTHR31873">
    <property type="entry name" value="L-ASPARTATE DEHYDROGENASE-RELATED"/>
    <property type="match status" value="1"/>
</dbReference>
<feature type="domain" description="Aspartate dehydrogenase" evidence="7">
    <location>
        <begin position="173"/>
        <end position="259"/>
    </location>
</feature>
<dbReference type="InterPro" id="IPR005106">
    <property type="entry name" value="Asp/hSer_DH_NAD-bd"/>
</dbReference>
<proteinExistence type="inferred from homology"/>
<dbReference type="PANTHER" id="PTHR31873:SF6">
    <property type="entry name" value="ASPARTATE DEHYDROGENASE DOMAIN-CONTAINING PROTEIN"/>
    <property type="match status" value="1"/>
</dbReference>
<dbReference type="Pfam" id="PF01958">
    <property type="entry name" value="Asp_DH_C"/>
    <property type="match status" value="1"/>
</dbReference>
<dbReference type="KEGG" id="amaq:GO499_03240"/>
<dbReference type="AlphaFoldDB" id="A0A6P1SY41"/>
<dbReference type="PIRSF" id="PIRSF005227">
    <property type="entry name" value="Asp_dh_NAD_syn"/>
    <property type="match status" value="1"/>
</dbReference>
<feature type="active site" evidence="6">
    <location>
        <position position="224"/>
    </location>
</feature>
<feature type="domain" description="Aspartate/homoserine dehydrogenase NAD-binding" evidence="8">
    <location>
        <begin position="14"/>
        <end position="123"/>
    </location>
</feature>
<dbReference type="HAMAP" id="MF_01265">
    <property type="entry name" value="NadX"/>
    <property type="match status" value="1"/>
</dbReference>
<sequence>MTTPDAPLQIGIIGHGAIASYVIANAPKAGATVRCAICRAGREDAAAAVFGPNVQVTSDLDSLPPDLAIVLDCAGHAGLLAHGPRILGTGTPVATVALGALADKALTEELDRAARRGRTRLHLASGAIGALDALRAAAVGALTRVTYRGIKPASGWRGSPAEDLLDLATLGDAEHEHFRGSAREAALRYPKNANVAAAVALAGIGFDDTECVLVADGNAIGNTHEIEAEGEFGNLRFAITGRSLPDNPRSSALAAMSMITQLRDRQAVIAF</sequence>
<evidence type="ECO:0000256" key="5">
    <source>
        <dbReference type="ARBA" id="ARBA00023027"/>
    </source>
</evidence>
<reference evidence="9 10" key="1">
    <citation type="submission" date="2019-12" db="EMBL/GenBank/DDBJ databases">
        <title>Complete genome sequence of Algicella marina strain 9Alg 56(T) isolated from the red alga Tichocarpus crinitus.</title>
        <authorList>
            <person name="Kim S.-G."/>
            <person name="Nedashkovskaya O.I."/>
        </authorList>
    </citation>
    <scope>NUCLEOTIDE SEQUENCE [LARGE SCALE GENOMIC DNA]</scope>
    <source>
        <strain evidence="9 10">9Alg 56</strain>
    </source>
</reference>
<dbReference type="EMBL" id="CP046620">
    <property type="protein sequence ID" value="QHQ34273.1"/>
    <property type="molecule type" value="Genomic_DNA"/>
</dbReference>
<gene>
    <name evidence="6" type="primary">nadX</name>
    <name evidence="9" type="ORF">GO499_03240</name>
</gene>
<comment type="catalytic activity">
    <reaction evidence="6">
        <text>L-aspartate + NAD(+) + H2O = oxaloacetate + NH4(+) + NADH + H(+)</text>
        <dbReference type="Rhea" id="RHEA:11788"/>
        <dbReference type="ChEBI" id="CHEBI:15377"/>
        <dbReference type="ChEBI" id="CHEBI:15378"/>
        <dbReference type="ChEBI" id="CHEBI:16452"/>
        <dbReference type="ChEBI" id="CHEBI:28938"/>
        <dbReference type="ChEBI" id="CHEBI:29991"/>
        <dbReference type="ChEBI" id="CHEBI:57540"/>
        <dbReference type="ChEBI" id="CHEBI:57945"/>
        <dbReference type="EC" id="1.4.1.21"/>
    </reaction>
</comment>
<keyword evidence="4 6" id="KW-0560">Oxidoreductase</keyword>
<dbReference type="NCBIfam" id="NF009828">
    <property type="entry name" value="PRK13303.1-3"/>
    <property type="match status" value="1"/>
</dbReference>
<keyword evidence="2 6" id="KW-0662">Pyridine nucleotide biosynthesis</keyword>
<feature type="binding site" evidence="6">
    <location>
        <position position="127"/>
    </location>
    <ligand>
        <name>NAD(+)</name>
        <dbReference type="ChEBI" id="CHEBI:57540"/>
    </ligand>
</feature>
<name>A0A6P1SY41_9RHOB</name>
<evidence type="ECO:0000256" key="4">
    <source>
        <dbReference type="ARBA" id="ARBA00023002"/>
    </source>
</evidence>
<dbReference type="Gene3D" id="3.30.360.10">
    <property type="entry name" value="Dihydrodipicolinate Reductase, domain 2"/>
    <property type="match status" value="1"/>
</dbReference>
<comment type="pathway">
    <text evidence="6">Cofactor biosynthesis; NAD(+) biosynthesis; iminoaspartate from L-aspartate (dehydrogenase route): step 1/1.</text>
</comment>
<dbReference type="RefSeq" id="WP_161860844.1">
    <property type="nucleotide sequence ID" value="NZ_CP046620.1"/>
</dbReference>
<dbReference type="InterPro" id="IPR020626">
    <property type="entry name" value="Asp_DH_prok"/>
</dbReference>
<dbReference type="Proteomes" id="UP000464495">
    <property type="component" value="Chromosome"/>
</dbReference>
<evidence type="ECO:0000313" key="10">
    <source>
        <dbReference type="Proteomes" id="UP000464495"/>
    </source>
</evidence>
<feature type="binding site" evidence="6">
    <location>
        <position position="194"/>
    </location>
    <ligand>
        <name>NAD(+)</name>
        <dbReference type="ChEBI" id="CHEBI:57540"/>
    </ligand>
</feature>
<comment type="function">
    <text evidence="6">Specifically catalyzes the NAD or NADP-dependent dehydrogenation of L-aspartate to iminoaspartate.</text>
</comment>
<dbReference type="InterPro" id="IPR011182">
    <property type="entry name" value="L-Asp_DH"/>
</dbReference>
<evidence type="ECO:0000256" key="3">
    <source>
        <dbReference type="ARBA" id="ARBA00022857"/>
    </source>
</evidence>
<dbReference type="Pfam" id="PF03447">
    <property type="entry name" value="NAD_binding_3"/>
    <property type="match status" value="1"/>
</dbReference>
<dbReference type="Gene3D" id="3.40.50.720">
    <property type="entry name" value="NAD(P)-binding Rossmann-like Domain"/>
    <property type="match status" value="1"/>
</dbReference>
<evidence type="ECO:0000256" key="1">
    <source>
        <dbReference type="ARBA" id="ARBA00008331"/>
    </source>
</evidence>
<dbReference type="UniPathway" id="UPA00253">
    <property type="reaction ID" value="UER00456"/>
</dbReference>
<dbReference type="GO" id="GO:0051287">
    <property type="term" value="F:NAD binding"/>
    <property type="evidence" value="ECO:0007669"/>
    <property type="project" value="UniProtKB-UniRule"/>
</dbReference>
<protein>
    <recommendedName>
        <fullName evidence="6">L-aspartate dehydrogenase</fullName>
        <ecNumber evidence="6">1.4.1.21</ecNumber>
    </recommendedName>
</protein>
<dbReference type="InterPro" id="IPR036291">
    <property type="entry name" value="NAD(P)-bd_dom_sf"/>
</dbReference>
<evidence type="ECO:0000259" key="7">
    <source>
        <dbReference type="Pfam" id="PF01958"/>
    </source>
</evidence>
<keyword evidence="10" id="KW-1185">Reference proteome</keyword>